<gene>
    <name evidence="1" type="ORF">IAB44_12120</name>
</gene>
<comment type="caution">
    <text evidence="1">The sequence shown here is derived from an EMBL/GenBank/DDBJ whole genome shotgun (WGS) entry which is preliminary data.</text>
</comment>
<proteinExistence type="predicted"/>
<sequence length="217" mass="24722">MAGMKISDLDFIRLLPAFMRDDEAAIALSKAVNELIGIPSRRIPTIRTWDEIDNLTEAECDEMAWELDVDWYDQSYSLQVKRNLIKNALNVKRIAGTKEAVLNVLKGILGKAQVEEWFQYNGTPYHFKVRTDAVLDEDMATYFWEIIKKIKNVRSHIEVLEIERHTEHTIFSGCGLFAVYHPAAIIDGYETQAETLQDINTGVAGITRHRPAAILQS</sequence>
<reference evidence="1" key="1">
    <citation type="submission" date="2020-10" db="EMBL/GenBank/DDBJ databases">
        <authorList>
            <person name="Gilroy R."/>
        </authorList>
    </citation>
    <scope>NUCLEOTIDE SEQUENCE</scope>
    <source>
        <strain evidence="1">CHK190-19873</strain>
    </source>
</reference>
<organism evidence="1 2">
    <name type="scientific">Candidatus Limivivens intestinipullorum</name>
    <dbReference type="NCBI Taxonomy" id="2840858"/>
    <lineage>
        <taxon>Bacteria</taxon>
        <taxon>Bacillati</taxon>
        <taxon>Bacillota</taxon>
        <taxon>Clostridia</taxon>
        <taxon>Lachnospirales</taxon>
        <taxon>Lachnospiraceae</taxon>
        <taxon>Lachnospiraceae incertae sedis</taxon>
        <taxon>Candidatus Limivivens</taxon>
    </lineage>
</organism>
<dbReference type="AlphaFoldDB" id="A0A9D1EV79"/>
<reference evidence="1" key="2">
    <citation type="journal article" date="2021" name="PeerJ">
        <title>Extensive microbial diversity within the chicken gut microbiome revealed by metagenomics and culture.</title>
        <authorList>
            <person name="Gilroy R."/>
            <person name="Ravi A."/>
            <person name="Getino M."/>
            <person name="Pursley I."/>
            <person name="Horton D.L."/>
            <person name="Alikhan N.F."/>
            <person name="Baker D."/>
            <person name="Gharbi K."/>
            <person name="Hall N."/>
            <person name="Watson M."/>
            <person name="Adriaenssens E.M."/>
            <person name="Foster-Nyarko E."/>
            <person name="Jarju S."/>
            <person name="Secka A."/>
            <person name="Antonio M."/>
            <person name="Oren A."/>
            <person name="Chaudhuri R.R."/>
            <person name="La Ragione R."/>
            <person name="Hildebrand F."/>
            <person name="Pallen M.J."/>
        </authorList>
    </citation>
    <scope>NUCLEOTIDE SEQUENCE</scope>
    <source>
        <strain evidence="1">CHK190-19873</strain>
    </source>
</reference>
<dbReference type="InterPro" id="IPR006521">
    <property type="entry name" value="Tail_protein_I"/>
</dbReference>
<dbReference type="Proteomes" id="UP000823935">
    <property type="component" value="Unassembled WGS sequence"/>
</dbReference>
<accession>A0A9D1EV79</accession>
<dbReference type="NCBIfam" id="TIGR01634">
    <property type="entry name" value="tail_P2_I"/>
    <property type="match status" value="1"/>
</dbReference>
<name>A0A9D1EV79_9FIRM</name>
<protein>
    <submittedName>
        <fullName evidence="1">Phage tail protein I</fullName>
    </submittedName>
</protein>
<evidence type="ECO:0000313" key="2">
    <source>
        <dbReference type="Proteomes" id="UP000823935"/>
    </source>
</evidence>
<dbReference type="EMBL" id="DVIQ01000073">
    <property type="protein sequence ID" value="HIS32271.1"/>
    <property type="molecule type" value="Genomic_DNA"/>
</dbReference>
<evidence type="ECO:0000313" key="1">
    <source>
        <dbReference type="EMBL" id="HIS32271.1"/>
    </source>
</evidence>
<dbReference type="Pfam" id="PF09684">
    <property type="entry name" value="Tail_P2_I"/>
    <property type="match status" value="1"/>
</dbReference>